<keyword evidence="4" id="KW-1185">Reference proteome</keyword>
<feature type="chain" id="PRO_5047409878" evidence="1">
    <location>
        <begin position="22"/>
        <end position="142"/>
    </location>
</feature>
<evidence type="ECO:0000259" key="2">
    <source>
        <dbReference type="Pfam" id="PF09917"/>
    </source>
</evidence>
<dbReference type="EMBL" id="JAJNEC010000001">
    <property type="protein sequence ID" value="MCD2421135.1"/>
    <property type="molecule type" value="Genomic_DNA"/>
</dbReference>
<dbReference type="RefSeq" id="WP_231001918.1">
    <property type="nucleotide sequence ID" value="NZ_JAJNEC010000001.1"/>
</dbReference>
<feature type="signal peptide" evidence="1">
    <location>
        <begin position="1"/>
        <end position="21"/>
    </location>
</feature>
<keyword evidence="1" id="KW-0732">Signal</keyword>
<comment type="caution">
    <text evidence="3">The sequence shown here is derived from an EMBL/GenBank/DDBJ whole genome shotgun (WGS) entry which is preliminary data.</text>
</comment>
<dbReference type="Gene3D" id="2.40.128.520">
    <property type="match status" value="1"/>
</dbReference>
<proteinExistence type="predicted"/>
<name>A0ABS8PJR4_9BACT</name>
<feature type="domain" description="DUF2147" evidence="2">
    <location>
        <begin position="31"/>
        <end position="140"/>
    </location>
</feature>
<dbReference type="Pfam" id="PF09917">
    <property type="entry name" value="DUF2147"/>
    <property type="match status" value="1"/>
</dbReference>
<gene>
    <name evidence="3" type="ORF">LQ567_00060</name>
</gene>
<reference evidence="3 4" key="1">
    <citation type="submission" date="2021-11" db="EMBL/GenBank/DDBJ databases">
        <title>Genomic of Niabella pedocola.</title>
        <authorList>
            <person name="Wu T."/>
        </authorList>
    </citation>
    <scope>NUCLEOTIDE SEQUENCE [LARGE SCALE GENOMIC DNA]</scope>
    <source>
        <strain evidence="3 4">JCM 31011</strain>
    </source>
</reference>
<accession>A0ABS8PJR4</accession>
<dbReference type="Proteomes" id="UP001199816">
    <property type="component" value="Unassembled WGS sequence"/>
</dbReference>
<dbReference type="InterPro" id="IPR019223">
    <property type="entry name" value="DUF2147"/>
</dbReference>
<evidence type="ECO:0000313" key="3">
    <source>
        <dbReference type="EMBL" id="MCD2421135.1"/>
    </source>
</evidence>
<organism evidence="3 4">
    <name type="scientific">Niabella pedocola</name>
    <dbReference type="NCBI Taxonomy" id="1752077"/>
    <lineage>
        <taxon>Bacteria</taxon>
        <taxon>Pseudomonadati</taxon>
        <taxon>Bacteroidota</taxon>
        <taxon>Chitinophagia</taxon>
        <taxon>Chitinophagales</taxon>
        <taxon>Chitinophagaceae</taxon>
        <taxon>Niabella</taxon>
    </lineage>
</organism>
<evidence type="ECO:0000256" key="1">
    <source>
        <dbReference type="SAM" id="SignalP"/>
    </source>
</evidence>
<evidence type="ECO:0000313" key="4">
    <source>
        <dbReference type="Proteomes" id="UP001199816"/>
    </source>
</evidence>
<dbReference type="PANTHER" id="PTHR36919">
    <property type="entry name" value="BLR1215 PROTEIN"/>
    <property type="match status" value="1"/>
</dbReference>
<dbReference type="PANTHER" id="PTHR36919:SF2">
    <property type="entry name" value="BLL6627 PROTEIN"/>
    <property type="match status" value="1"/>
</dbReference>
<protein>
    <submittedName>
        <fullName evidence="3">DUF2147 domain-containing protein</fullName>
    </submittedName>
</protein>
<sequence length="142" mass="15708">MRLFKISMIAFVLFISANAVAQSADADKLLGIFITEGGKGKLSIKRTGNHYFGTLIWANVPDAKDIHNPDKHRRSTKIAGTVILKDFVYTGDQTWENGTVYDPESGKTYRGKILLKEDGSLSLRGFVGIAAFGRTTVWKRAK</sequence>